<accession>A0A4R6HAS6</accession>
<gene>
    <name evidence="9" type="ORF">DET52_101987</name>
</gene>
<keyword evidence="2" id="KW-0662">Pyridine nucleotide biosynthesis</keyword>
<dbReference type="InterPro" id="IPR036380">
    <property type="entry name" value="Isochorismatase-like_sf"/>
</dbReference>
<sequence>MKALLIVDLQNDFLPGGALPAPYGNQIIPVVNQLLNQFELVVASKDWHPEKTVHFEQWPVHCIANSGGADFPSELNHEKITTIVQKGTRDSDDGYSAFEATSLDLKKYLQEKQVKELYVCGLTTEYCVKNTVLDALKAGFKTTVILNAVAGVRAKPSDEEQAWTAMQQAGAKLIPSF</sequence>
<evidence type="ECO:0000256" key="2">
    <source>
        <dbReference type="ARBA" id="ARBA00022642"/>
    </source>
</evidence>
<evidence type="ECO:0000256" key="7">
    <source>
        <dbReference type="ARBA" id="ARBA00043224"/>
    </source>
</evidence>
<evidence type="ECO:0000313" key="10">
    <source>
        <dbReference type="Proteomes" id="UP000294848"/>
    </source>
</evidence>
<reference evidence="9 10" key="1">
    <citation type="submission" date="2019-03" db="EMBL/GenBank/DDBJ databases">
        <title>Freshwater and sediment microbial communities from various areas in North America, analyzing microbe dynamics in response to fracking.</title>
        <authorList>
            <person name="Lamendella R."/>
        </authorList>
    </citation>
    <scope>NUCLEOTIDE SEQUENCE [LARGE SCALE GENOMIC DNA]</scope>
    <source>
        <strain evidence="9 10">114D</strain>
    </source>
</reference>
<dbReference type="GO" id="GO:0008936">
    <property type="term" value="F:nicotinamidase activity"/>
    <property type="evidence" value="ECO:0007669"/>
    <property type="project" value="UniProtKB-EC"/>
</dbReference>
<comment type="pathway">
    <text evidence="5">Cofactor biosynthesis; nicotinate biosynthesis; nicotinate from nicotinamide: step 1/1.</text>
</comment>
<dbReference type="PANTHER" id="PTHR11080">
    <property type="entry name" value="PYRAZINAMIDASE/NICOTINAMIDASE"/>
    <property type="match status" value="1"/>
</dbReference>
<keyword evidence="3" id="KW-0479">Metal-binding</keyword>
<name>A0A4R6HAS6_9BACT</name>
<dbReference type="SUPFAM" id="SSF52499">
    <property type="entry name" value="Isochorismatase-like hydrolases"/>
    <property type="match status" value="1"/>
</dbReference>
<dbReference type="EC" id="3.5.1.19" evidence="6"/>
<dbReference type="RefSeq" id="WP_133463650.1">
    <property type="nucleotide sequence ID" value="NZ_SNWI01000001.1"/>
</dbReference>
<dbReference type="PANTHER" id="PTHR11080:SF2">
    <property type="entry name" value="LD05707P"/>
    <property type="match status" value="1"/>
</dbReference>
<dbReference type="EMBL" id="SNWI01000001">
    <property type="protein sequence ID" value="TDO05623.1"/>
    <property type="molecule type" value="Genomic_DNA"/>
</dbReference>
<protein>
    <recommendedName>
        <fullName evidence="6">nicotinamidase</fullName>
        <ecNumber evidence="6">3.5.1.19</ecNumber>
    </recommendedName>
    <alternativeName>
        <fullName evidence="7">Nicotinamide deamidase</fullName>
    </alternativeName>
</protein>
<dbReference type="AlphaFoldDB" id="A0A4R6HAS6"/>
<evidence type="ECO:0000313" key="9">
    <source>
        <dbReference type="EMBL" id="TDO05623.1"/>
    </source>
</evidence>
<dbReference type="Gene3D" id="3.40.50.850">
    <property type="entry name" value="Isochorismatase-like"/>
    <property type="match status" value="1"/>
</dbReference>
<dbReference type="GO" id="GO:0019363">
    <property type="term" value="P:pyridine nucleotide biosynthetic process"/>
    <property type="evidence" value="ECO:0007669"/>
    <property type="project" value="UniProtKB-KW"/>
</dbReference>
<dbReference type="InterPro" id="IPR052347">
    <property type="entry name" value="Isochorismatase_Nicotinamidase"/>
</dbReference>
<evidence type="ECO:0000256" key="4">
    <source>
        <dbReference type="ARBA" id="ARBA00022801"/>
    </source>
</evidence>
<comment type="similarity">
    <text evidence="1">Belongs to the isochorismatase family.</text>
</comment>
<evidence type="ECO:0000256" key="5">
    <source>
        <dbReference type="ARBA" id="ARBA00037900"/>
    </source>
</evidence>
<dbReference type="OrthoDB" id="9791276at2"/>
<evidence type="ECO:0000259" key="8">
    <source>
        <dbReference type="Pfam" id="PF00857"/>
    </source>
</evidence>
<comment type="caution">
    <text evidence="9">The sequence shown here is derived from an EMBL/GenBank/DDBJ whole genome shotgun (WGS) entry which is preliminary data.</text>
</comment>
<dbReference type="GO" id="GO:0046872">
    <property type="term" value="F:metal ion binding"/>
    <property type="evidence" value="ECO:0007669"/>
    <property type="project" value="UniProtKB-KW"/>
</dbReference>
<dbReference type="Pfam" id="PF00857">
    <property type="entry name" value="Isochorismatase"/>
    <property type="match status" value="1"/>
</dbReference>
<evidence type="ECO:0000256" key="3">
    <source>
        <dbReference type="ARBA" id="ARBA00022723"/>
    </source>
</evidence>
<dbReference type="Proteomes" id="UP000294848">
    <property type="component" value="Unassembled WGS sequence"/>
</dbReference>
<organism evidence="9 10">
    <name type="scientific">Sunxiuqinia elliptica</name>
    <dbReference type="NCBI Taxonomy" id="655355"/>
    <lineage>
        <taxon>Bacteria</taxon>
        <taxon>Pseudomonadati</taxon>
        <taxon>Bacteroidota</taxon>
        <taxon>Bacteroidia</taxon>
        <taxon>Marinilabiliales</taxon>
        <taxon>Prolixibacteraceae</taxon>
        <taxon>Sunxiuqinia</taxon>
    </lineage>
</organism>
<evidence type="ECO:0000256" key="1">
    <source>
        <dbReference type="ARBA" id="ARBA00006336"/>
    </source>
</evidence>
<keyword evidence="4" id="KW-0378">Hydrolase</keyword>
<dbReference type="InterPro" id="IPR000868">
    <property type="entry name" value="Isochorismatase-like_dom"/>
</dbReference>
<proteinExistence type="inferred from homology"/>
<evidence type="ECO:0000256" key="6">
    <source>
        <dbReference type="ARBA" id="ARBA00039017"/>
    </source>
</evidence>
<feature type="domain" description="Isochorismatase-like" evidence="8">
    <location>
        <begin position="3"/>
        <end position="174"/>
    </location>
</feature>